<evidence type="ECO:0000313" key="2">
    <source>
        <dbReference type="Proteomes" id="UP000305874"/>
    </source>
</evidence>
<comment type="caution">
    <text evidence="1">The sequence shown here is derived from an EMBL/GenBank/DDBJ whole genome shotgun (WGS) entry which is preliminary data.</text>
</comment>
<dbReference type="AlphaFoldDB" id="A0A5S3Z1U0"/>
<accession>A0A5S3Z1U0</accession>
<reference evidence="2" key="2">
    <citation type="submission" date="2019-06" db="EMBL/GenBank/DDBJ databases">
        <title>Co-occurence of chitin degradation, pigmentation and bioactivity in marine Pseudoalteromonas.</title>
        <authorList>
            <person name="Sonnenschein E.C."/>
            <person name="Bech P.K."/>
        </authorList>
    </citation>
    <scope>NUCLEOTIDE SEQUENCE [LARGE SCALE GENOMIC DNA]</scope>
    <source>
        <strain evidence="2">S2897</strain>
    </source>
</reference>
<gene>
    <name evidence="1" type="ORF">CWC05_16380</name>
</gene>
<evidence type="ECO:0008006" key="3">
    <source>
        <dbReference type="Google" id="ProtNLM"/>
    </source>
</evidence>
<name>A0A5S3Z1U0_9GAMM</name>
<organism evidence="1 2">
    <name type="scientific">Pseudoalteromonas ruthenica</name>
    <dbReference type="NCBI Taxonomy" id="151081"/>
    <lineage>
        <taxon>Bacteria</taxon>
        <taxon>Pseudomonadati</taxon>
        <taxon>Pseudomonadota</taxon>
        <taxon>Gammaproteobacteria</taxon>
        <taxon>Alteromonadales</taxon>
        <taxon>Pseudoalteromonadaceae</taxon>
        <taxon>Pseudoalteromonas</taxon>
    </lineage>
</organism>
<evidence type="ECO:0000313" key="1">
    <source>
        <dbReference type="EMBL" id="TMP85790.1"/>
    </source>
</evidence>
<proteinExistence type="predicted"/>
<dbReference type="RefSeq" id="WP_138548874.1">
    <property type="nucleotide sequence ID" value="NZ_PNCG01000018.1"/>
</dbReference>
<dbReference type="EMBL" id="PNCG01000018">
    <property type="protein sequence ID" value="TMP85790.1"/>
    <property type="molecule type" value="Genomic_DNA"/>
</dbReference>
<protein>
    <recommendedName>
        <fullName evidence="3">WD40 repeat domain-containing protein</fullName>
    </recommendedName>
</protein>
<dbReference type="SUPFAM" id="SSF82171">
    <property type="entry name" value="DPP6 N-terminal domain-like"/>
    <property type="match status" value="1"/>
</dbReference>
<sequence>MIRNLFIVLLFFSFFIDASETKLRIKYEQQFDFSGGASISYLSYTPNGEFLVVSSNLANKVYLLSNAGDMKTLNIEEAIDESRVNVADKALYFFADRSLHKISNQGELTIIPEAELPSSYGLDISPSGHYMLSSGYQLLKINALAQEPEPLGVYGFHPRDDFAMGYQVVSMQRDTSTWLFDKSELQVWSLSDAELINKIEVSGIVKSHKVLNEEHGVLMFNVDNEIQFWDYKKNELFDQPLRFEEELSFGKWSERTWLATNKELYEIQWQDNHMRVESKYQTTADELVNRPGRSNFSKSGRYALLEERWGDELSLKLYDLKDQPVEITTLPNSEVQFTLNPAKHEIATYDYKDDTLRVYAF</sequence>
<dbReference type="Proteomes" id="UP000305874">
    <property type="component" value="Unassembled WGS sequence"/>
</dbReference>
<reference evidence="1 2" key="1">
    <citation type="submission" date="2017-12" db="EMBL/GenBank/DDBJ databases">
        <authorList>
            <person name="Paulsen S."/>
            <person name="Gram L.K."/>
        </authorList>
    </citation>
    <scope>NUCLEOTIDE SEQUENCE [LARGE SCALE GENOMIC DNA]</scope>
    <source>
        <strain evidence="1 2">S2897</strain>
    </source>
</reference>